<gene>
    <name evidence="1" type="ORF">N186_01145</name>
</gene>
<dbReference type="HOGENOM" id="CLU_2476205_0_0_2"/>
<sequence length="87" mass="9642">MLKATHVLGIAEEPPAPSTLSIAIMKPKPLNAQQARAVALIQSHIPYTLPDLDVTDKSATHRVNSLTSLTFTVSQLNRIYKKIKKYF</sequence>
<protein>
    <submittedName>
        <fullName evidence="1">Uncharacterized protein</fullName>
    </submittedName>
</protein>
<dbReference type="AlphaFoldDB" id="S5ZJG2"/>
<dbReference type="Proteomes" id="UP000015543">
    <property type="component" value="Chromosome"/>
</dbReference>
<name>S5ZJG2_9CREN</name>
<accession>S5ZJG2</accession>
<organism evidence="1 2">
    <name type="scientific">Thermofilum adornatum</name>
    <dbReference type="NCBI Taxonomy" id="1365176"/>
    <lineage>
        <taxon>Archaea</taxon>
        <taxon>Thermoproteota</taxon>
        <taxon>Thermoprotei</taxon>
        <taxon>Thermofilales</taxon>
        <taxon>Thermofilaceae</taxon>
        <taxon>Thermofilum</taxon>
    </lineage>
</organism>
<keyword evidence="2" id="KW-1185">Reference proteome</keyword>
<evidence type="ECO:0000313" key="1">
    <source>
        <dbReference type="EMBL" id="AGT34626.1"/>
    </source>
</evidence>
<proteinExistence type="predicted"/>
<evidence type="ECO:0000313" key="2">
    <source>
        <dbReference type="Proteomes" id="UP000015543"/>
    </source>
</evidence>
<dbReference type="EMBL" id="CP006646">
    <property type="protein sequence ID" value="AGT34626.1"/>
    <property type="molecule type" value="Genomic_DNA"/>
</dbReference>
<dbReference type="KEGG" id="thb:N186_01145"/>
<reference evidence="1 2" key="1">
    <citation type="journal article" date="2013" name="Genome Announc.">
        <title>Complete Genomic Sequence of 'Thermofilum adornatus' Strain 1910bT, a Hyperthermophilic Anaerobic Organotrophic Crenarchaeon.</title>
        <authorList>
            <person name="Dominova I.N."/>
            <person name="Kublanov I.V."/>
            <person name="Podosokorskaya O.A."/>
            <person name="Derbikova K.S."/>
            <person name="Patrushev M.V."/>
            <person name="Toshchakov S.V."/>
        </authorList>
    </citation>
    <scope>NUCLEOTIDE SEQUENCE [LARGE SCALE GENOMIC DNA]</scope>
    <source>
        <strain evidence="2">1910b</strain>
    </source>
</reference>